<evidence type="ECO:0000313" key="12">
    <source>
        <dbReference type="Proteomes" id="UP000000768"/>
    </source>
</evidence>
<dbReference type="PROSITE" id="PS51514">
    <property type="entry name" value="BRX"/>
    <property type="match status" value="1"/>
</dbReference>
<dbReference type="SUPFAM" id="SSF57903">
    <property type="entry name" value="FYVE/PHD zinc finger"/>
    <property type="match status" value="1"/>
</dbReference>
<dbReference type="Gene3D" id="2.130.10.30">
    <property type="entry name" value="Regulator of chromosome condensation 1/beta-lactamase-inhibitor protein II"/>
    <property type="match status" value="3"/>
</dbReference>
<dbReference type="OMA" id="EVSTHSH"/>
<dbReference type="EMBL" id="CM000762">
    <property type="protein sequence ID" value="KXG34192.1"/>
    <property type="molecule type" value="Genomic_DNA"/>
</dbReference>
<dbReference type="InterPro" id="IPR017455">
    <property type="entry name" value="Znf_FYVE-rel"/>
</dbReference>
<dbReference type="Proteomes" id="UP000000768">
    <property type="component" value="Chromosome 3"/>
</dbReference>
<keyword evidence="12" id="KW-1185">Reference proteome</keyword>
<feature type="repeat" description="RCC1" evidence="6">
    <location>
        <begin position="148"/>
        <end position="202"/>
    </location>
</feature>
<feature type="region of interest" description="Disordered" evidence="8">
    <location>
        <begin position="1"/>
        <end position="32"/>
    </location>
</feature>
<evidence type="ECO:0000256" key="4">
    <source>
        <dbReference type="ARBA" id="ARBA00022833"/>
    </source>
</evidence>
<dbReference type="FunFam" id="2.130.10.30:FF:000028">
    <property type="entry name" value="PH, RCC1 and FYVE domains-containing protein 1"/>
    <property type="match status" value="1"/>
</dbReference>
<evidence type="ECO:0000256" key="2">
    <source>
        <dbReference type="ARBA" id="ARBA00022737"/>
    </source>
</evidence>
<dbReference type="InterPro" id="IPR013083">
    <property type="entry name" value="Znf_RING/FYVE/PHD"/>
</dbReference>
<evidence type="ECO:0000259" key="10">
    <source>
        <dbReference type="PROSITE" id="PS51514"/>
    </source>
</evidence>
<feature type="compositionally biased region" description="Low complexity" evidence="8">
    <location>
        <begin position="14"/>
        <end position="26"/>
    </location>
</feature>
<dbReference type="STRING" id="4558.A0A1B6Q8F4"/>
<dbReference type="SUPFAM" id="SSF50985">
    <property type="entry name" value="RCC1/BLIP-II"/>
    <property type="match status" value="1"/>
</dbReference>
<dbReference type="PANTHER" id="PTHR22870">
    <property type="entry name" value="REGULATOR OF CHROMOSOME CONDENSATION"/>
    <property type="match status" value="1"/>
</dbReference>
<dbReference type="Pfam" id="PF01363">
    <property type="entry name" value="FYVE"/>
    <property type="match status" value="1"/>
</dbReference>
<dbReference type="Pfam" id="PF25390">
    <property type="entry name" value="WD40_RLD"/>
    <property type="match status" value="1"/>
</dbReference>
<dbReference type="InterPro" id="IPR009091">
    <property type="entry name" value="RCC1/BLIP-II"/>
</dbReference>
<accession>A0A1B6Q8F4</accession>
<reference evidence="11 12" key="1">
    <citation type="journal article" date="2009" name="Nature">
        <title>The Sorghum bicolor genome and the diversification of grasses.</title>
        <authorList>
            <person name="Paterson A.H."/>
            <person name="Bowers J.E."/>
            <person name="Bruggmann R."/>
            <person name="Dubchak I."/>
            <person name="Grimwood J."/>
            <person name="Gundlach H."/>
            <person name="Haberer G."/>
            <person name="Hellsten U."/>
            <person name="Mitros T."/>
            <person name="Poliakov A."/>
            <person name="Schmutz J."/>
            <person name="Spannagl M."/>
            <person name="Tang H."/>
            <person name="Wang X."/>
            <person name="Wicker T."/>
            <person name="Bharti A.K."/>
            <person name="Chapman J."/>
            <person name="Feltus F.A."/>
            <person name="Gowik U."/>
            <person name="Grigoriev I.V."/>
            <person name="Lyons E."/>
            <person name="Maher C.A."/>
            <person name="Martis M."/>
            <person name="Narechania A."/>
            <person name="Otillar R.P."/>
            <person name="Penning B.W."/>
            <person name="Salamov A.A."/>
            <person name="Wang Y."/>
            <person name="Zhang L."/>
            <person name="Carpita N.C."/>
            <person name="Freeling M."/>
            <person name="Gingle A.R."/>
            <person name="Hash C.T."/>
            <person name="Keller B."/>
            <person name="Klein P."/>
            <person name="Kresovich S."/>
            <person name="McCann M.C."/>
            <person name="Ming R."/>
            <person name="Peterson D.G."/>
            <person name="Mehboob-ur-Rahman"/>
            <person name="Ware D."/>
            <person name="Westhoff P."/>
            <person name="Mayer K.F."/>
            <person name="Messing J."/>
            <person name="Rokhsar D.S."/>
        </authorList>
    </citation>
    <scope>NUCLEOTIDE SEQUENCE [LARGE SCALE GENOMIC DNA]</scope>
    <source>
        <strain evidence="12">cv. BTx623</strain>
    </source>
</reference>
<feature type="domain" description="BRX" evidence="10">
    <location>
        <begin position="840"/>
        <end position="895"/>
    </location>
</feature>
<feature type="coiled-coil region" evidence="7">
    <location>
        <begin position="619"/>
        <end position="695"/>
    </location>
</feature>
<dbReference type="InterPro" id="IPR051210">
    <property type="entry name" value="Ub_ligase/GEF_domain"/>
</dbReference>
<dbReference type="InterPro" id="IPR000306">
    <property type="entry name" value="Znf_FYVE"/>
</dbReference>
<evidence type="ECO:0008006" key="13">
    <source>
        <dbReference type="Google" id="ProtNLM"/>
    </source>
</evidence>
<dbReference type="Pfam" id="PF13713">
    <property type="entry name" value="BRX_N"/>
    <property type="match status" value="1"/>
</dbReference>
<dbReference type="eggNOG" id="ENOG502QWB5">
    <property type="taxonomic scope" value="Eukaryota"/>
</dbReference>
<evidence type="ECO:0000256" key="8">
    <source>
        <dbReference type="SAM" id="MobiDB-lite"/>
    </source>
</evidence>
<dbReference type="InterPro" id="IPR027988">
    <property type="entry name" value="BRX_N"/>
</dbReference>
<evidence type="ECO:0000256" key="6">
    <source>
        <dbReference type="PROSITE-ProRule" id="PRU00235"/>
    </source>
</evidence>
<dbReference type="PANTHER" id="PTHR22870:SF91">
    <property type="entry name" value="REGULATOR OF CHROMOSOME CONDENSATION (RCC1) FAMILY WITH FYVE ZINC FINGER DOMAIN-CONTAINING PROTEIN"/>
    <property type="match status" value="1"/>
</dbReference>
<evidence type="ECO:0000256" key="1">
    <source>
        <dbReference type="ARBA" id="ARBA00022723"/>
    </source>
</evidence>
<dbReference type="GO" id="GO:0008270">
    <property type="term" value="F:zinc ion binding"/>
    <property type="evidence" value="ECO:0007669"/>
    <property type="project" value="UniProtKB-KW"/>
</dbReference>
<dbReference type="InParanoid" id="A0A1B6Q8F4"/>
<keyword evidence="4" id="KW-0862">Zinc</keyword>
<evidence type="ECO:0000256" key="5">
    <source>
        <dbReference type="PROSITE-ProRule" id="PRU00091"/>
    </source>
</evidence>
<dbReference type="PROSITE" id="PS50178">
    <property type="entry name" value="ZF_FYVE"/>
    <property type="match status" value="1"/>
</dbReference>
<dbReference type="InterPro" id="IPR013591">
    <property type="entry name" value="Brevis_radix_dom"/>
</dbReference>
<gene>
    <name evidence="11" type="ORF">SORBI_3003G438900</name>
</gene>
<dbReference type="Gene3D" id="3.30.40.10">
    <property type="entry name" value="Zinc/RING finger domain, C3HC4 (zinc finger)"/>
    <property type="match status" value="1"/>
</dbReference>
<feature type="repeat" description="RCC1" evidence="6">
    <location>
        <begin position="203"/>
        <end position="254"/>
    </location>
</feature>
<feature type="repeat" description="RCC1" evidence="6">
    <location>
        <begin position="266"/>
        <end position="317"/>
    </location>
</feature>
<dbReference type="InterPro" id="IPR058923">
    <property type="entry name" value="RCC1-like_dom"/>
</dbReference>
<dbReference type="OrthoDB" id="5981550at2759"/>
<dbReference type="InterPro" id="IPR000408">
    <property type="entry name" value="Reg_chr_condens"/>
</dbReference>
<feature type="repeat" description="RCC1" evidence="6">
    <location>
        <begin position="318"/>
        <end position="368"/>
    </location>
</feature>
<dbReference type="PROSITE" id="PS00626">
    <property type="entry name" value="RCC1_2"/>
    <property type="match status" value="2"/>
</dbReference>
<feature type="domain" description="FYVE-type" evidence="9">
    <location>
        <begin position="425"/>
        <end position="487"/>
    </location>
</feature>
<dbReference type="InterPro" id="IPR011011">
    <property type="entry name" value="Znf_FYVE_PHD"/>
</dbReference>
<evidence type="ECO:0000256" key="7">
    <source>
        <dbReference type="SAM" id="Coils"/>
    </source>
</evidence>
<organism evidence="11 12">
    <name type="scientific">Sorghum bicolor</name>
    <name type="common">Sorghum</name>
    <name type="synonym">Sorghum vulgare</name>
    <dbReference type="NCBI Taxonomy" id="4558"/>
    <lineage>
        <taxon>Eukaryota</taxon>
        <taxon>Viridiplantae</taxon>
        <taxon>Streptophyta</taxon>
        <taxon>Embryophyta</taxon>
        <taxon>Tracheophyta</taxon>
        <taxon>Spermatophyta</taxon>
        <taxon>Magnoliopsida</taxon>
        <taxon>Liliopsida</taxon>
        <taxon>Poales</taxon>
        <taxon>Poaceae</taxon>
        <taxon>PACMAD clade</taxon>
        <taxon>Panicoideae</taxon>
        <taxon>Andropogonodae</taxon>
        <taxon>Andropogoneae</taxon>
        <taxon>Sorghinae</taxon>
        <taxon>Sorghum</taxon>
    </lineage>
</organism>
<feature type="repeat" description="RCC1" evidence="6">
    <location>
        <begin position="369"/>
        <end position="420"/>
    </location>
</feature>
<feature type="repeat" description="RCC1" evidence="6">
    <location>
        <begin position="96"/>
        <end position="147"/>
    </location>
</feature>
<feature type="region of interest" description="Disordered" evidence="8">
    <location>
        <begin position="581"/>
        <end position="610"/>
    </location>
</feature>
<evidence type="ECO:0000256" key="3">
    <source>
        <dbReference type="ARBA" id="ARBA00022771"/>
    </source>
</evidence>
<dbReference type="Gramene" id="KXG34192">
    <property type="protein sequence ID" value="KXG34192"/>
    <property type="gene ID" value="SORBI_3003G438900"/>
</dbReference>
<keyword evidence="1" id="KW-0479">Metal-binding</keyword>
<feature type="compositionally biased region" description="Polar residues" evidence="8">
    <location>
        <begin position="756"/>
        <end position="774"/>
    </location>
</feature>
<proteinExistence type="predicted"/>
<evidence type="ECO:0000259" key="9">
    <source>
        <dbReference type="PROSITE" id="PS50178"/>
    </source>
</evidence>
<name>A0A1B6Q8F4_SORBI</name>
<dbReference type="PROSITE" id="PS50012">
    <property type="entry name" value="RCC1_3"/>
    <property type="match status" value="6"/>
</dbReference>
<dbReference type="SMART" id="SM00064">
    <property type="entry name" value="FYVE"/>
    <property type="match status" value="1"/>
</dbReference>
<protein>
    <recommendedName>
        <fullName evidence="13">FYVE-type domain-containing protein</fullName>
    </recommendedName>
</protein>
<dbReference type="PRINTS" id="PR00633">
    <property type="entry name" value="RCCNDNSATION"/>
</dbReference>
<keyword evidence="7" id="KW-0175">Coiled coil</keyword>
<sequence length="912" mass="98760">MHTKGASSDAIRVSTSSAPSTSSHGSAQDDYDSSGDVYVWGEVICDNTVRVGPDTVIRSTGKADFLLPKPLESKLVLDVYHVDCGVKHAALVTKNGEVFTWGEESGGRLGHGSREDSVHPRLVESLAICNVDIVACGEFHTCAVTTAGELYTWGDGTHNIGLLGNGTDVSHWIPKRISGALEGHQVAYVSCGTWHTALVTSRGQLFTFGDGTFGVLGHGNRESFSCPREVESLSGLKTIAVACGVWHTAAVVEVIVTQSSSSMSSGKLFTWGDGDKHRLGHGDKEPRLKPTCVASLIDYDFCRIACGHSLTVGLTTSGQILSMGNTVYGQLGNPRSDGKLPCLVEDIMGEHVVQVACGSYHVAVLTNKSEVFTWGKGANGRLGHGDIEDRKIPTLVEALRDRGVRHIACGSNFTSAICQHKWVSGAEQSQCASCRQPFGFTRKRHNCHNCGLVHCNACTSHKVLRAALAPNPAKPYRVCDSCFMKLNSAAYSSAVNKKKEAVPRHSGESNNDAKLARAIVPSNLDMIRSLDSKAAKQGKKTDALSFLRTPQMSSLLQLKDIALSGGIDMNKSVPRAVRTSVRSLNSSRAVSPFSRKPSPPRSTTPVPTTHGLSIAKTAADSLAKTNEMLSQEVERLRAQVDNLRHRCELQELELQKSAKKVQEAMSMVSEESAKSKAAKEVIKSLTAQLKDMAERLPPDQGAYDGSEAKQAHVPNGIEMYASIYTGMNGIHQPRNESISAVSTPSLNIGRSLHPNGISNQHKSPGSISENSEVSVHTHRVSGPPEAENPNRRGHSSSDEMLSASSRADDSSSKDARSLFSGEDGYKSRSAVSLPSNQVQAEWIEQYEPGVYITLTTLRDGTRDLKRVRFSRRRFGEHQAESWWNENRDKVYEKYNVRSSERVSSASSIRSAR</sequence>
<dbReference type="AlphaFoldDB" id="A0A1B6Q8F4"/>
<feature type="region of interest" description="Disordered" evidence="8">
    <location>
        <begin position="745"/>
        <end position="833"/>
    </location>
</feature>
<reference evidence="12" key="2">
    <citation type="journal article" date="2018" name="Plant J.">
        <title>The Sorghum bicolor reference genome: improved assembly, gene annotations, a transcriptome atlas, and signatures of genome organization.</title>
        <authorList>
            <person name="McCormick R.F."/>
            <person name="Truong S.K."/>
            <person name="Sreedasyam A."/>
            <person name="Jenkins J."/>
            <person name="Shu S."/>
            <person name="Sims D."/>
            <person name="Kennedy M."/>
            <person name="Amirebrahimi M."/>
            <person name="Weers B.D."/>
            <person name="McKinley B."/>
            <person name="Mattison A."/>
            <person name="Morishige D.T."/>
            <person name="Grimwood J."/>
            <person name="Schmutz J."/>
            <person name="Mullet J.E."/>
        </authorList>
    </citation>
    <scope>NUCLEOTIDE SEQUENCE [LARGE SCALE GENOMIC DNA]</scope>
    <source>
        <strain evidence="12">cv. BTx623</strain>
    </source>
</reference>
<evidence type="ECO:0000313" key="11">
    <source>
        <dbReference type="EMBL" id="KXG34192.1"/>
    </source>
</evidence>
<keyword evidence="2" id="KW-0677">Repeat</keyword>
<keyword evidence="3 5" id="KW-0863">Zinc-finger</keyword>
<feature type="compositionally biased region" description="Basic and acidic residues" evidence="8">
    <location>
        <begin position="806"/>
        <end position="816"/>
    </location>
</feature>
<dbReference type="Pfam" id="PF08381">
    <property type="entry name" value="BRX"/>
    <property type="match status" value="1"/>
</dbReference>